<gene>
    <name evidence="2" type="ORF">H8S57_13980</name>
</gene>
<dbReference type="EMBL" id="JACOPP010000026">
    <property type="protein sequence ID" value="MBC5734823.1"/>
    <property type="molecule type" value="Genomic_DNA"/>
</dbReference>
<dbReference type="InterPro" id="IPR050325">
    <property type="entry name" value="Prot/Nucl_acid_deglycase"/>
</dbReference>
<dbReference type="Proteomes" id="UP000661435">
    <property type="component" value="Unassembled WGS sequence"/>
</dbReference>
<dbReference type="CDD" id="cd03135">
    <property type="entry name" value="GATase1_DJ-1"/>
    <property type="match status" value="1"/>
</dbReference>
<keyword evidence="3" id="KW-1185">Reference proteome</keyword>
<dbReference type="Pfam" id="PF01965">
    <property type="entry name" value="DJ-1_PfpI"/>
    <property type="match status" value="1"/>
</dbReference>
<dbReference type="InterPro" id="IPR029062">
    <property type="entry name" value="Class_I_gatase-like"/>
</dbReference>
<dbReference type="RefSeq" id="WP_186908649.1">
    <property type="nucleotide sequence ID" value="NZ_JACOPP010000026.1"/>
</dbReference>
<dbReference type="Gene3D" id="3.40.50.880">
    <property type="match status" value="1"/>
</dbReference>
<evidence type="ECO:0000259" key="1">
    <source>
        <dbReference type="Pfam" id="PF01965"/>
    </source>
</evidence>
<dbReference type="PANTHER" id="PTHR48094:SF12">
    <property type="entry name" value="PARKINSON DISEASE PROTEIN 7 HOMOLOG"/>
    <property type="match status" value="1"/>
</dbReference>
<evidence type="ECO:0000313" key="2">
    <source>
        <dbReference type="EMBL" id="MBC5734823.1"/>
    </source>
</evidence>
<dbReference type="InterPro" id="IPR006287">
    <property type="entry name" value="DJ-1"/>
</dbReference>
<accession>A0A8J6MFH2</accession>
<sequence>MVTILLGDGFEEAEALVPADLLRRAGVDVTLVGLDGLRVTGGHGITVCADRSLEELDPDGVEMLVLPGGMGGVESIQMNLFALALIQRCRDHGCWLAAICAAPTILAHLGILDRRRAVCYPGMEEEMGSAVVQKGARVVADGRIITGEAAGSAFDFGLALVEALRGAEAARRVRHEVHYR</sequence>
<dbReference type="PANTHER" id="PTHR48094">
    <property type="entry name" value="PROTEIN/NUCLEIC ACID DEGLYCASE DJ-1-RELATED"/>
    <property type="match status" value="1"/>
</dbReference>
<reference evidence="2" key="1">
    <citation type="submission" date="2020-08" db="EMBL/GenBank/DDBJ databases">
        <title>Genome public.</title>
        <authorList>
            <person name="Liu C."/>
            <person name="Sun Q."/>
        </authorList>
    </citation>
    <scope>NUCLEOTIDE SEQUENCE</scope>
    <source>
        <strain evidence="2">NSJ-51</strain>
    </source>
</reference>
<protein>
    <submittedName>
        <fullName evidence="2">DJ-1/PfpI family protein</fullName>
    </submittedName>
</protein>
<dbReference type="GO" id="GO:0005737">
    <property type="term" value="C:cytoplasm"/>
    <property type="evidence" value="ECO:0007669"/>
    <property type="project" value="TreeGrafter"/>
</dbReference>
<dbReference type="InterPro" id="IPR002818">
    <property type="entry name" value="DJ-1/PfpI"/>
</dbReference>
<name>A0A8J6MFH2_9FIRM</name>
<dbReference type="NCBIfam" id="TIGR01383">
    <property type="entry name" value="not_thiJ"/>
    <property type="match status" value="1"/>
</dbReference>
<organism evidence="2 3">
    <name type="scientific">Lawsonibacter hominis</name>
    <dbReference type="NCBI Taxonomy" id="2763053"/>
    <lineage>
        <taxon>Bacteria</taxon>
        <taxon>Bacillati</taxon>
        <taxon>Bacillota</taxon>
        <taxon>Clostridia</taxon>
        <taxon>Eubacteriales</taxon>
        <taxon>Oscillospiraceae</taxon>
        <taxon>Lawsonibacter</taxon>
    </lineage>
</organism>
<comment type="caution">
    <text evidence="2">The sequence shown here is derived from an EMBL/GenBank/DDBJ whole genome shotgun (WGS) entry which is preliminary data.</text>
</comment>
<evidence type="ECO:0000313" key="3">
    <source>
        <dbReference type="Proteomes" id="UP000661435"/>
    </source>
</evidence>
<feature type="domain" description="DJ-1/PfpI" evidence="1">
    <location>
        <begin position="2"/>
        <end position="162"/>
    </location>
</feature>
<dbReference type="SUPFAM" id="SSF52317">
    <property type="entry name" value="Class I glutamine amidotransferase-like"/>
    <property type="match status" value="1"/>
</dbReference>
<proteinExistence type="predicted"/>
<dbReference type="AlphaFoldDB" id="A0A8J6MFH2"/>